<dbReference type="Proteomes" id="UP001596620">
    <property type="component" value="Unassembled WGS sequence"/>
</dbReference>
<protein>
    <submittedName>
        <fullName evidence="5">AAA family ATPase</fullName>
    </submittedName>
</protein>
<evidence type="ECO:0000256" key="1">
    <source>
        <dbReference type="ARBA" id="ARBA00010378"/>
    </source>
</evidence>
<evidence type="ECO:0000313" key="5">
    <source>
        <dbReference type="EMBL" id="MFC7747478.1"/>
    </source>
</evidence>
<dbReference type="EMBL" id="JBHTGR010000030">
    <property type="protein sequence ID" value="MFC7747478.1"/>
    <property type="molecule type" value="Genomic_DNA"/>
</dbReference>
<dbReference type="InterPro" id="IPR003959">
    <property type="entry name" value="ATPase_AAA_core"/>
</dbReference>
<comment type="caution">
    <text evidence="5">The sequence shown here is derived from an EMBL/GenBank/DDBJ whole genome shotgun (WGS) entry which is preliminary data.</text>
</comment>
<dbReference type="SMART" id="SM00382">
    <property type="entry name" value="AAA"/>
    <property type="match status" value="2"/>
</dbReference>
<evidence type="ECO:0000259" key="4">
    <source>
        <dbReference type="SMART" id="SM00382"/>
    </source>
</evidence>
<name>A0ABW2UZM4_9BACI</name>
<dbReference type="InterPro" id="IPR003593">
    <property type="entry name" value="AAA+_ATPase"/>
</dbReference>
<dbReference type="RefSeq" id="WP_382359212.1">
    <property type="nucleotide sequence ID" value="NZ_JBHTGR010000030.1"/>
</dbReference>
<dbReference type="PRINTS" id="PR00819">
    <property type="entry name" value="CBXCFQXSUPER"/>
</dbReference>
<dbReference type="InterPro" id="IPR027417">
    <property type="entry name" value="P-loop_NTPase"/>
</dbReference>
<dbReference type="PANTHER" id="PTHR43392">
    <property type="entry name" value="AAA-TYPE ATPASE FAMILY PROTEIN / ANKYRIN REPEAT FAMILY PROTEIN"/>
    <property type="match status" value="1"/>
</dbReference>
<dbReference type="Pfam" id="PF00004">
    <property type="entry name" value="AAA"/>
    <property type="match status" value="2"/>
</dbReference>
<feature type="domain" description="AAA+ ATPase" evidence="4">
    <location>
        <begin position="459"/>
        <end position="597"/>
    </location>
</feature>
<dbReference type="Gene3D" id="1.10.8.60">
    <property type="match status" value="2"/>
</dbReference>
<reference evidence="6" key="1">
    <citation type="journal article" date="2019" name="Int. J. Syst. Evol. Microbiol.">
        <title>The Global Catalogue of Microorganisms (GCM) 10K type strain sequencing project: providing services to taxonomists for standard genome sequencing and annotation.</title>
        <authorList>
            <consortium name="The Broad Institute Genomics Platform"/>
            <consortium name="The Broad Institute Genome Sequencing Center for Infectious Disease"/>
            <person name="Wu L."/>
            <person name="Ma J."/>
        </authorList>
    </citation>
    <scope>NUCLEOTIDE SEQUENCE [LARGE SCALE GENOMIC DNA]</scope>
    <source>
        <strain evidence="6">JCM 30234</strain>
    </source>
</reference>
<evidence type="ECO:0000313" key="6">
    <source>
        <dbReference type="Proteomes" id="UP001596620"/>
    </source>
</evidence>
<dbReference type="SUPFAM" id="SSF52540">
    <property type="entry name" value="P-loop containing nucleoside triphosphate hydrolases"/>
    <property type="match status" value="2"/>
</dbReference>
<keyword evidence="2" id="KW-0547">Nucleotide-binding</keyword>
<dbReference type="InterPro" id="IPR041627">
    <property type="entry name" value="AAA_lid_6"/>
</dbReference>
<dbReference type="CDD" id="cd00009">
    <property type="entry name" value="AAA"/>
    <property type="match status" value="1"/>
</dbReference>
<gene>
    <name evidence="5" type="ORF">ACFQU8_09575</name>
</gene>
<sequence>MSFLQAYQNQGAQGLKQHSVIPEDQTKQDEMVNDLTSLTKEKVIKHDIEAQKVIVSRLCELGAYEQAEKLCKKLYIRKPNDPEIQSLYSDIKSKSTTTKSPFYKNKQILRGVEQDVYKMIYGQEDLIDSLSQLLQKSLLTSEFIYQYKEAALISSPKSRGVQTTLSVFFDTLYQYDLIDSNALQVIDLAQYNADENIVEMFFVDIYNAFMGKSKVTLFKNVDQCPIDLIAHLNSIVSEGRIYLDGRYIYQNGVLVKVNQMLAADSFDSIEATEQYLFFYTYNKLEKALDIFTESSRSKLTYTLTLPALEDKDVQSLFRSMMDDCIETIKTNLGITIQYDPDQFTGMINHYFDEGGAASLKAAVNQIYQALNQFFISAVNQVEDRTFELRYDNHQVMLKDEEETHILLAVKQTGENLQAIQERIEQLIGLQEVKTSLKDLQDYVVNRKKREAKGDQSEKLPLHFLFKGNPGTGKTMVARLIADYLKAIDFLSEDRLIEVDRSDLVGQYVGHTAVKTKQKINSAMGGVLFIDEAYSLANGDENDFGREAIATLVKAMEDYKDNLVVIFAGYPNEMDELLKVNPGLQSRITQTFYFSDYTNDELVQIALNHALSQGYLIDTEAREQLLSFFEQHQIKGKTDGGNGRLARQTVEYAIKKQAARLANTDVSEKEMDTLHLEDFGFEKEKPFDLEKQLNNIVGLDHIKDMVRTLYKQEIINQKRKQLNPDYKSDQALNFIFTGNPGTGKTSIARVLADLFKSINILKKGHLVEVSRSDLVAGHLGQTALKTEDVFMDALGGVLFIDEAYALADDHFGKEAINTLIKLIEDHQGDIVVILAGYQQHMNELLKVNPGISSRFTNTFHFPDYNANELFLIARQLFKSKGFALTDMGSQTLKKYIDGLSANMEGNGRDIRTMVEKIIRLQSNRLFEQSSIEEDGLLDVLPEDIIAYFASNDT</sequence>
<dbReference type="InterPro" id="IPR000641">
    <property type="entry name" value="CbxX/CfxQ"/>
</dbReference>
<keyword evidence="6" id="KW-1185">Reference proteome</keyword>
<feature type="domain" description="AAA+ ATPase" evidence="4">
    <location>
        <begin position="729"/>
        <end position="864"/>
    </location>
</feature>
<evidence type="ECO:0000256" key="2">
    <source>
        <dbReference type="ARBA" id="ARBA00022741"/>
    </source>
</evidence>
<accession>A0ABW2UZM4</accession>
<keyword evidence="3" id="KW-0067">ATP-binding</keyword>
<dbReference type="InterPro" id="IPR050773">
    <property type="entry name" value="CbxX/CfxQ_RuBisCO_ESX"/>
</dbReference>
<organism evidence="5 6">
    <name type="scientific">Lentibacillus kimchii</name>
    <dbReference type="NCBI Taxonomy" id="1542911"/>
    <lineage>
        <taxon>Bacteria</taxon>
        <taxon>Bacillati</taxon>
        <taxon>Bacillota</taxon>
        <taxon>Bacilli</taxon>
        <taxon>Bacillales</taxon>
        <taxon>Bacillaceae</taxon>
        <taxon>Lentibacillus</taxon>
    </lineage>
</organism>
<comment type="similarity">
    <text evidence="1">Belongs to the CbxX/CfxQ family.</text>
</comment>
<dbReference type="Gene3D" id="3.40.50.300">
    <property type="entry name" value="P-loop containing nucleotide triphosphate hydrolases"/>
    <property type="match status" value="2"/>
</dbReference>
<dbReference type="PANTHER" id="PTHR43392:SF2">
    <property type="entry name" value="AAA-TYPE ATPASE FAMILY PROTEIN _ ANKYRIN REPEAT FAMILY PROTEIN"/>
    <property type="match status" value="1"/>
</dbReference>
<evidence type="ECO:0000256" key="3">
    <source>
        <dbReference type="ARBA" id="ARBA00022840"/>
    </source>
</evidence>
<dbReference type="Pfam" id="PF17866">
    <property type="entry name" value="AAA_lid_6"/>
    <property type="match status" value="2"/>
</dbReference>
<proteinExistence type="inferred from homology"/>